<dbReference type="HOGENOM" id="CLU_530155_0_0_1"/>
<dbReference type="AlphaFoldDB" id="S7WAU6"/>
<organism evidence="3 4">
    <name type="scientific">Spraguea lophii (strain 42_110)</name>
    <name type="common">Microsporidian parasite</name>
    <dbReference type="NCBI Taxonomy" id="1358809"/>
    <lineage>
        <taxon>Eukaryota</taxon>
        <taxon>Fungi</taxon>
        <taxon>Fungi incertae sedis</taxon>
        <taxon>Microsporidia</taxon>
        <taxon>Spragueidae</taxon>
        <taxon>Spraguea</taxon>
    </lineage>
</organism>
<proteinExistence type="predicted"/>
<reference evidence="4" key="1">
    <citation type="journal article" date="2013" name="PLoS Genet.">
        <title>The genome of Spraguea lophii and the basis of host-microsporidian interactions.</title>
        <authorList>
            <person name="Campbell S.E."/>
            <person name="Williams T.A."/>
            <person name="Yousuf A."/>
            <person name="Soanes D.M."/>
            <person name="Paszkiewicz K.H."/>
            <person name="Williams B.A.P."/>
        </authorList>
    </citation>
    <scope>NUCLEOTIDE SEQUENCE [LARGE SCALE GENOMIC DNA]</scope>
    <source>
        <strain evidence="4">42_110</strain>
    </source>
</reference>
<evidence type="ECO:0000313" key="3">
    <source>
        <dbReference type="EMBL" id="EPR80041.1"/>
    </source>
</evidence>
<dbReference type="EMBL" id="ATCN01000029">
    <property type="protein sequence ID" value="EPR80041.1"/>
    <property type="molecule type" value="Genomic_DNA"/>
</dbReference>
<feature type="compositionally biased region" description="Basic residues" evidence="1">
    <location>
        <begin position="172"/>
        <end position="182"/>
    </location>
</feature>
<feature type="region of interest" description="Disordered" evidence="1">
    <location>
        <begin position="148"/>
        <end position="183"/>
    </location>
</feature>
<comment type="caution">
    <text evidence="3">The sequence shown here is derived from an EMBL/GenBank/DDBJ whole genome shotgun (WGS) entry which is preliminary data.</text>
</comment>
<protein>
    <submittedName>
        <fullName evidence="3">Uncharacterized protein</fullName>
    </submittedName>
</protein>
<feature type="region of interest" description="Disordered" evidence="1">
    <location>
        <begin position="72"/>
        <end position="103"/>
    </location>
</feature>
<feature type="compositionally biased region" description="Basic and acidic residues" evidence="1">
    <location>
        <begin position="79"/>
        <end position="103"/>
    </location>
</feature>
<keyword evidence="2" id="KW-0812">Transmembrane</keyword>
<keyword evidence="4" id="KW-1185">Reference proteome</keyword>
<evidence type="ECO:0000256" key="2">
    <source>
        <dbReference type="SAM" id="Phobius"/>
    </source>
</evidence>
<sequence>MVTFVYILFFIALFKLTIVILYKYVLPECVALRIDKCSGIKMNIYPKRGKLKKHYLDGKNECGEHFYTQKDNYNGENSKSNDRIEGTENKNKKSKGENKSERDAEFSWIPSRKTYCPHKNHYELNFMDDIWNLKLPSEYTTEISLQGNDDVGEQDDICQKGYDPDSDEQKVGAKRKKKRKHLNQCESMKTKKPIHRELEVNPSLQNGEYYPNRTNPTEPHYLDENNIEKKQNTYYSVNKGYMVTDAYDGYRYRCEQYLAGLNTPIIRNDPPGVDISITDNKCGVETDSSGKNISSSSTQSSPCQDNTDTSGSRFSETFNVSDSEIKKRDDIMPQIQSCTSTNDELLITLKPRLTNLPTYSSATLSSNSEKDSTSIIRLDINDDLLEEDMLRKTTLYNSKSTESGNSSMWGLWGLRNITPVLEKKQKKRKMKKCLTDFENTKSATISRMVLSTLAIPLCSNVGVASPYENDKSLIQYIDGKSGTSSTNLDSDNDTCRSRKSKKGFFPCCLQQKTI</sequence>
<dbReference type="InParanoid" id="S7WAU6"/>
<keyword evidence="2" id="KW-1133">Transmembrane helix</keyword>
<feature type="transmembrane region" description="Helical" evidence="2">
    <location>
        <begin position="6"/>
        <end position="26"/>
    </location>
</feature>
<accession>S7WAU6</accession>
<name>S7WAU6_SPRLO</name>
<feature type="compositionally biased region" description="Polar residues" evidence="1">
    <location>
        <begin position="302"/>
        <end position="315"/>
    </location>
</feature>
<feature type="compositionally biased region" description="Low complexity" evidence="1">
    <location>
        <begin position="289"/>
        <end position="301"/>
    </location>
</feature>
<feature type="region of interest" description="Disordered" evidence="1">
    <location>
        <begin position="286"/>
        <end position="315"/>
    </location>
</feature>
<evidence type="ECO:0000256" key="1">
    <source>
        <dbReference type="SAM" id="MobiDB-lite"/>
    </source>
</evidence>
<dbReference type="Proteomes" id="UP000014978">
    <property type="component" value="Unassembled WGS sequence"/>
</dbReference>
<keyword evidence="2" id="KW-0472">Membrane</keyword>
<gene>
    <name evidence="3" type="ORF">SLOPH_1729</name>
</gene>
<evidence type="ECO:0000313" key="4">
    <source>
        <dbReference type="Proteomes" id="UP000014978"/>
    </source>
</evidence>
<dbReference type="VEuPathDB" id="MicrosporidiaDB:SLOPH_1729"/>